<comment type="caution">
    <text evidence="1">The sequence shown here is derived from an EMBL/GenBank/DDBJ whole genome shotgun (WGS) entry which is preliminary data.</text>
</comment>
<protein>
    <submittedName>
        <fullName evidence="1">Uncharacterized protein</fullName>
    </submittedName>
</protein>
<evidence type="ECO:0000313" key="1">
    <source>
        <dbReference type="EMBL" id="GBM11209.1"/>
    </source>
</evidence>
<name>A0A4Y2D4H8_ARAVE</name>
<dbReference type="Proteomes" id="UP000499080">
    <property type="component" value="Unassembled WGS sequence"/>
</dbReference>
<accession>A0A4Y2D4H8</accession>
<evidence type="ECO:0000313" key="2">
    <source>
        <dbReference type="Proteomes" id="UP000499080"/>
    </source>
</evidence>
<dbReference type="EMBL" id="BGPR01000296">
    <property type="protein sequence ID" value="GBM11209.1"/>
    <property type="molecule type" value="Genomic_DNA"/>
</dbReference>
<proteinExistence type="predicted"/>
<organism evidence="1 2">
    <name type="scientific">Araneus ventricosus</name>
    <name type="common">Orbweaver spider</name>
    <name type="synonym">Epeira ventricosa</name>
    <dbReference type="NCBI Taxonomy" id="182803"/>
    <lineage>
        <taxon>Eukaryota</taxon>
        <taxon>Metazoa</taxon>
        <taxon>Ecdysozoa</taxon>
        <taxon>Arthropoda</taxon>
        <taxon>Chelicerata</taxon>
        <taxon>Arachnida</taxon>
        <taxon>Araneae</taxon>
        <taxon>Araneomorphae</taxon>
        <taxon>Entelegynae</taxon>
        <taxon>Araneoidea</taxon>
        <taxon>Araneidae</taxon>
        <taxon>Araneus</taxon>
    </lineage>
</organism>
<reference evidence="1 2" key="1">
    <citation type="journal article" date="2019" name="Sci. Rep.">
        <title>Orb-weaving spider Araneus ventricosus genome elucidates the spidroin gene catalogue.</title>
        <authorList>
            <person name="Kono N."/>
            <person name="Nakamura H."/>
            <person name="Ohtoshi R."/>
            <person name="Moran D.A.P."/>
            <person name="Shinohara A."/>
            <person name="Yoshida Y."/>
            <person name="Fujiwara M."/>
            <person name="Mori M."/>
            <person name="Tomita M."/>
            <person name="Arakawa K."/>
        </authorList>
    </citation>
    <scope>NUCLEOTIDE SEQUENCE [LARGE SCALE GENOMIC DNA]</scope>
</reference>
<sequence>MQHLLSVPLLDGITKNHINSIFSCIHQMAALQLLQQRSSSISKSMVHIIAQCLRTNNQAVISAYARSTWKCNYRFLDIQKVSNKLRIALVVHRAALSYSNVYKSVSTSGQREFLLSSG</sequence>
<gene>
    <name evidence="1" type="ORF">AVEN_133936_1</name>
</gene>
<dbReference type="AlphaFoldDB" id="A0A4Y2D4H8"/>
<keyword evidence="2" id="KW-1185">Reference proteome</keyword>